<name>A0ACC3CT50_9PEZI</name>
<organism evidence="1 2">
    <name type="scientific">Coniosporium uncinatum</name>
    <dbReference type="NCBI Taxonomy" id="93489"/>
    <lineage>
        <taxon>Eukaryota</taxon>
        <taxon>Fungi</taxon>
        <taxon>Dikarya</taxon>
        <taxon>Ascomycota</taxon>
        <taxon>Pezizomycotina</taxon>
        <taxon>Dothideomycetes</taxon>
        <taxon>Dothideomycetes incertae sedis</taxon>
        <taxon>Coniosporium</taxon>
    </lineage>
</organism>
<reference evidence="1" key="1">
    <citation type="submission" date="2024-09" db="EMBL/GenBank/DDBJ databases">
        <title>Black Yeasts Isolated from many extreme environments.</title>
        <authorList>
            <person name="Coleine C."/>
            <person name="Stajich J.E."/>
            <person name="Selbmann L."/>
        </authorList>
    </citation>
    <scope>NUCLEOTIDE SEQUENCE</scope>
    <source>
        <strain evidence="1">CCFEE 5737</strain>
    </source>
</reference>
<dbReference type="EMBL" id="JAWDJW010012323">
    <property type="protein sequence ID" value="KAK3044174.1"/>
    <property type="molecule type" value="Genomic_DNA"/>
</dbReference>
<sequence>MPATCLELPARTRRKREDDPLRSTISESSQSERPDQPRSRSRSARAFVFQTQATIPRAAVAPVPPKKSKCMAIMQVPEAADDDEDK</sequence>
<dbReference type="Proteomes" id="UP001186974">
    <property type="component" value="Unassembled WGS sequence"/>
</dbReference>
<keyword evidence="2" id="KW-1185">Reference proteome</keyword>
<evidence type="ECO:0000313" key="2">
    <source>
        <dbReference type="Proteomes" id="UP001186974"/>
    </source>
</evidence>
<gene>
    <name evidence="1" type="ORF">LTS18_001971</name>
</gene>
<evidence type="ECO:0000313" key="1">
    <source>
        <dbReference type="EMBL" id="KAK3044174.1"/>
    </source>
</evidence>
<protein>
    <submittedName>
        <fullName evidence="1">Uncharacterized protein</fullName>
    </submittedName>
</protein>
<proteinExistence type="predicted"/>
<feature type="non-terminal residue" evidence="1">
    <location>
        <position position="86"/>
    </location>
</feature>
<comment type="caution">
    <text evidence="1">The sequence shown here is derived from an EMBL/GenBank/DDBJ whole genome shotgun (WGS) entry which is preliminary data.</text>
</comment>
<accession>A0ACC3CT50</accession>